<dbReference type="SUPFAM" id="SSF47473">
    <property type="entry name" value="EF-hand"/>
    <property type="match status" value="1"/>
</dbReference>
<dbReference type="PROSITE" id="PS50222">
    <property type="entry name" value="EF_HAND_2"/>
    <property type="match status" value="2"/>
</dbReference>
<feature type="domain" description="EF-hand" evidence="2">
    <location>
        <begin position="65"/>
        <end position="100"/>
    </location>
</feature>
<feature type="chain" id="PRO_5006042643" description="EF-hand domain-containing protein" evidence="1">
    <location>
        <begin position="22"/>
        <end position="169"/>
    </location>
</feature>
<proteinExistence type="predicted"/>
<evidence type="ECO:0000256" key="1">
    <source>
        <dbReference type="SAM" id="SignalP"/>
    </source>
</evidence>
<dbReference type="RefSeq" id="WP_054725913.1">
    <property type="nucleotide sequence ID" value="NZ_CP012898.1"/>
</dbReference>
<name>A0A0P0CJW5_9FLAO</name>
<reference evidence="3 4" key="1">
    <citation type="submission" date="2015-10" db="EMBL/GenBank/DDBJ databases">
        <authorList>
            <person name="Gilbert D.G."/>
        </authorList>
    </citation>
    <scope>NUCLEOTIDE SEQUENCE [LARGE SCALE GENOMIC DNA]</scope>
    <source>
        <strain evidence="4">HZ-22</strain>
    </source>
</reference>
<dbReference type="PROSITE" id="PS00018">
    <property type="entry name" value="EF_HAND_1"/>
    <property type="match status" value="1"/>
</dbReference>
<accession>A0A0P0CJW5</accession>
<dbReference type="SMART" id="SM00054">
    <property type="entry name" value="EFh"/>
    <property type="match status" value="2"/>
</dbReference>
<dbReference type="InterPro" id="IPR011992">
    <property type="entry name" value="EF-hand-dom_pair"/>
</dbReference>
<sequence>MKHIKLIITIFLLVLCLGTYAQPPRGRQGDGQNQQRGEKPNASQILAMLDTNNDNVIDKDEASNDKRGKIAEDFDEIDSNDDNLIDLEELEVLLNNVKPKAVSPEKLLKEIDDNGDEKLNELEVAAKNNKLLSENFNSIDTNQDSELDLDELKAFFSQNEEKMKKKKRS</sequence>
<dbReference type="KEGG" id="ahz:APS56_05850"/>
<dbReference type="AlphaFoldDB" id="A0A0P0CJW5"/>
<feature type="signal peptide" evidence="1">
    <location>
        <begin position="1"/>
        <end position="21"/>
    </location>
</feature>
<dbReference type="Pfam" id="PF13202">
    <property type="entry name" value="EF-hand_5"/>
    <property type="match status" value="1"/>
</dbReference>
<gene>
    <name evidence="3" type="ORF">APS56_05850</name>
</gene>
<protein>
    <recommendedName>
        <fullName evidence="2">EF-hand domain-containing protein</fullName>
    </recommendedName>
</protein>
<dbReference type="InterPro" id="IPR002048">
    <property type="entry name" value="EF_hand_dom"/>
</dbReference>
<dbReference type="OrthoDB" id="673038at2"/>
<dbReference type="InterPro" id="IPR018247">
    <property type="entry name" value="EF_Hand_1_Ca_BS"/>
</dbReference>
<keyword evidence="1" id="KW-0732">Signal</keyword>
<dbReference type="Pfam" id="PF13499">
    <property type="entry name" value="EF-hand_7"/>
    <property type="match status" value="1"/>
</dbReference>
<keyword evidence="4" id="KW-1185">Reference proteome</keyword>
<dbReference type="EMBL" id="CP012898">
    <property type="protein sequence ID" value="ALJ04685.1"/>
    <property type="molecule type" value="Genomic_DNA"/>
</dbReference>
<dbReference type="Proteomes" id="UP000057981">
    <property type="component" value="Chromosome"/>
</dbReference>
<evidence type="ECO:0000313" key="3">
    <source>
        <dbReference type="EMBL" id="ALJ04685.1"/>
    </source>
</evidence>
<feature type="domain" description="EF-hand" evidence="2">
    <location>
        <begin position="127"/>
        <end position="162"/>
    </location>
</feature>
<evidence type="ECO:0000313" key="4">
    <source>
        <dbReference type="Proteomes" id="UP000057981"/>
    </source>
</evidence>
<dbReference type="STRING" id="1736674.APS56_05850"/>
<organism evidence="3 4">
    <name type="scientific">Pseudalgibacter alginicilyticus</name>
    <dbReference type="NCBI Taxonomy" id="1736674"/>
    <lineage>
        <taxon>Bacteria</taxon>
        <taxon>Pseudomonadati</taxon>
        <taxon>Bacteroidota</taxon>
        <taxon>Flavobacteriia</taxon>
        <taxon>Flavobacteriales</taxon>
        <taxon>Flavobacteriaceae</taxon>
        <taxon>Pseudalgibacter</taxon>
    </lineage>
</organism>
<dbReference type="Gene3D" id="1.10.238.10">
    <property type="entry name" value="EF-hand"/>
    <property type="match status" value="2"/>
</dbReference>
<evidence type="ECO:0000259" key="2">
    <source>
        <dbReference type="PROSITE" id="PS50222"/>
    </source>
</evidence>
<dbReference type="GO" id="GO:0005509">
    <property type="term" value="F:calcium ion binding"/>
    <property type="evidence" value="ECO:0007669"/>
    <property type="project" value="InterPro"/>
</dbReference>